<dbReference type="Pfam" id="PF08323">
    <property type="entry name" value="Glyco_transf_5"/>
    <property type="match status" value="1"/>
</dbReference>
<dbReference type="PANTHER" id="PTHR45825:SF11">
    <property type="entry name" value="ALPHA AMYLASE DOMAIN-CONTAINING PROTEIN"/>
    <property type="match status" value="1"/>
</dbReference>
<feature type="domain" description="Glycosyl transferase family 1" evidence="8">
    <location>
        <begin position="287"/>
        <end position="441"/>
    </location>
</feature>
<keyword evidence="11" id="KW-1185">Reference proteome</keyword>
<evidence type="ECO:0000259" key="9">
    <source>
        <dbReference type="Pfam" id="PF08323"/>
    </source>
</evidence>
<feature type="binding site" evidence="7">
    <location>
        <position position="15"/>
    </location>
    <ligand>
        <name>ADP-alpha-D-glucose</name>
        <dbReference type="ChEBI" id="CHEBI:57498"/>
    </ligand>
</feature>
<dbReference type="PANTHER" id="PTHR45825">
    <property type="entry name" value="GRANULE-BOUND STARCH SYNTHASE 1, CHLOROPLASTIC/AMYLOPLASTIC"/>
    <property type="match status" value="1"/>
</dbReference>
<keyword evidence="4 7" id="KW-0328">Glycosyltransferase</keyword>
<dbReference type="InterPro" id="IPR013534">
    <property type="entry name" value="Starch_synth_cat_dom"/>
</dbReference>
<evidence type="ECO:0000256" key="5">
    <source>
        <dbReference type="ARBA" id="ARBA00022679"/>
    </source>
</evidence>
<dbReference type="AlphaFoldDB" id="A0AA45C4N3"/>
<dbReference type="GO" id="GO:0005978">
    <property type="term" value="P:glycogen biosynthetic process"/>
    <property type="evidence" value="ECO:0007669"/>
    <property type="project" value="UniProtKB-UniRule"/>
</dbReference>
<dbReference type="GO" id="GO:0004373">
    <property type="term" value="F:alpha-1,4-glucan glucosyltransferase (UDP-glucose donor) activity"/>
    <property type="evidence" value="ECO:0007669"/>
    <property type="project" value="InterPro"/>
</dbReference>
<dbReference type="NCBIfam" id="TIGR02095">
    <property type="entry name" value="glgA"/>
    <property type="match status" value="1"/>
</dbReference>
<dbReference type="InterPro" id="IPR011835">
    <property type="entry name" value="GS/SS"/>
</dbReference>
<evidence type="ECO:0000313" key="10">
    <source>
        <dbReference type="EMBL" id="PWJ86817.1"/>
    </source>
</evidence>
<evidence type="ECO:0000256" key="2">
    <source>
        <dbReference type="ARBA" id="ARBA00002764"/>
    </source>
</evidence>
<comment type="catalytic activity">
    <reaction evidence="1 7">
        <text>[(1-&gt;4)-alpha-D-glucosyl](n) + ADP-alpha-D-glucose = [(1-&gt;4)-alpha-D-glucosyl](n+1) + ADP + H(+)</text>
        <dbReference type="Rhea" id="RHEA:18189"/>
        <dbReference type="Rhea" id="RHEA-COMP:9584"/>
        <dbReference type="Rhea" id="RHEA-COMP:9587"/>
        <dbReference type="ChEBI" id="CHEBI:15378"/>
        <dbReference type="ChEBI" id="CHEBI:15444"/>
        <dbReference type="ChEBI" id="CHEBI:57498"/>
        <dbReference type="ChEBI" id="CHEBI:456216"/>
        <dbReference type="EC" id="2.4.1.21"/>
    </reaction>
</comment>
<comment type="similarity">
    <text evidence="3 7">Belongs to the glycosyltransferase 1 family. Bacterial/plant glycogen synthase subfamily.</text>
</comment>
<reference evidence="10 11" key="1">
    <citation type="submission" date="2018-05" db="EMBL/GenBank/DDBJ databases">
        <title>Genomic Encyclopedia of Type Strains, Phase IV (KMG-IV): sequencing the most valuable type-strain genomes for metagenomic binning, comparative biology and taxonomic classification.</title>
        <authorList>
            <person name="Goeker M."/>
        </authorList>
    </citation>
    <scope>NUCLEOTIDE SEQUENCE [LARGE SCALE GENOMIC DNA]</scope>
    <source>
        <strain evidence="10 11">DSM 24906</strain>
    </source>
</reference>
<dbReference type="CDD" id="cd03791">
    <property type="entry name" value="GT5_Glycogen_synthase_DULL1-like"/>
    <property type="match status" value="1"/>
</dbReference>
<dbReference type="InterPro" id="IPR001296">
    <property type="entry name" value="Glyco_trans_1"/>
</dbReference>
<comment type="function">
    <text evidence="2 7">Synthesizes alpha-1,4-glucan chains using ADP-glucose.</text>
</comment>
<comment type="caution">
    <text evidence="10">The sequence shown here is derived from an EMBL/GenBank/DDBJ whole genome shotgun (WGS) entry which is preliminary data.</text>
</comment>
<evidence type="ECO:0000259" key="8">
    <source>
        <dbReference type="Pfam" id="PF00534"/>
    </source>
</evidence>
<sequence>MKIAYVSFEVVPFAKVGGLADVAGALPKYLKKRKNNVFVVMPFHKVIRDNFNNLKLISEDFVPLSHELKQPFSVYEGKLPESDVVVYFIKNNELFNTKDIYGGRDLALQSSYFCDSVLKFIKEIHPDTDLINVNDWQTSLIPAYLKNNYFLDDILGNIKTVLTIHNLGYQGIFTRDKFDLTGLPDFIFNPEYAEFYGYTNYLKLGIIYSDIVNTVSKTYAEEIQTAEFGYQLDGVLRSKKDFLYGIINGIDYEEYNPLTDKRIFKPIKNYNDKIENKLKLQEKLGLKISKDVPVTSLISRLYDQKGLDLIQEIIEYSLALDFQFVILGTGDKKYEDFFNELSKRYPKQVSSNLFFDLDLAQKIYAGSDMFLMPSLYEPCGLGQMYSMRYGTVPIVRYTGGLADTVIEFYEEGNGNGFGFYDYTSKDLLNAITKAVFYYKKRNKEWKKLFDNCMKSNFSYETTALNYEHLYKVALELSRGGED</sequence>
<dbReference type="SUPFAM" id="SSF53756">
    <property type="entry name" value="UDP-Glycosyltransferase/glycogen phosphorylase"/>
    <property type="match status" value="1"/>
</dbReference>
<dbReference type="EC" id="2.4.1.21" evidence="7"/>
<dbReference type="HAMAP" id="MF_00484">
    <property type="entry name" value="Glycogen_synth"/>
    <property type="match status" value="1"/>
</dbReference>
<proteinExistence type="inferred from homology"/>
<dbReference type="GO" id="GO:0009011">
    <property type="term" value="F:alpha-1,4-glucan glucosyltransferase (ADP-glucose donor) activity"/>
    <property type="evidence" value="ECO:0007669"/>
    <property type="project" value="UniProtKB-UniRule"/>
</dbReference>
<comment type="pathway">
    <text evidence="7">Glycan biosynthesis; glycogen biosynthesis.</text>
</comment>
<evidence type="ECO:0000256" key="4">
    <source>
        <dbReference type="ARBA" id="ARBA00022676"/>
    </source>
</evidence>
<evidence type="ECO:0000256" key="6">
    <source>
        <dbReference type="ARBA" id="ARBA00023056"/>
    </source>
</evidence>
<evidence type="ECO:0000256" key="1">
    <source>
        <dbReference type="ARBA" id="ARBA00001478"/>
    </source>
</evidence>
<evidence type="ECO:0000256" key="3">
    <source>
        <dbReference type="ARBA" id="ARBA00010281"/>
    </source>
</evidence>
<dbReference type="RefSeq" id="WP_109606536.1">
    <property type="nucleotide sequence ID" value="NZ_QGGI01000029.1"/>
</dbReference>
<feature type="domain" description="Starch synthase catalytic" evidence="9">
    <location>
        <begin position="2"/>
        <end position="237"/>
    </location>
</feature>
<protein>
    <recommendedName>
        <fullName evidence="7">Glycogen synthase</fullName>
        <ecNumber evidence="7">2.4.1.21</ecNumber>
    </recommendedName>
    <alternativeName>
        <fullName evidence="7">Starch [bacterial glycogen] synthase</fullName>
    </alternativeName>
</protein>
<name>A0AA45C4N3_9BACT</name>
<evidence type="ECO:0000313" key="11">
    <source>
        <dbReference type="Proteomes" id="UP000245921"/>
    </source>
</evidence>
<dbReference type="EMBL" id="QGGI01000029">
    <property type="protein sequence ID" value="PWJ86817.1"/>
    <property type="molecule type" value="Genomic_DNA"/>
</dbReference>
<gene>
    <name evidence="7" type="primary">glgA</name>
    <name evidence="10" type="ORF">C7380_12915</name>
</gene>
<keyword evidence="6 7" id="KW-0320">Glycogen biosynthesis</keyword>
<keyword evidence="5 7" id="KW-0808">Transferase</keyword>
<dbReference type="Pfam" id="PF00534">
    <property type="entry name" value="Glycos_transf_1"/>
    <property type="match status" value="1"/>
</dbReference>
<organism evidence="10 11">
    <name type="scientific">Oceanotoga teriensis</name>
    <dbReference type="NCBI Taxonomy" id="515440"/>
    <lineage>
        <taxon>Bacteria</taxon>
        <taxon>Thermotogati</taxon>
        <taxon>Thermotogota</taxon>
        <taxon>Thermotogae</taxon>
        <taxon>Petrotogales</taxon>
        <taxon>Petrotogaceae</taxon>
        <taxon>Oceanotoga</taxon>
    </lineage>
</organism>
<accession>A0AA45C4N3</accession>
<dbReference type="Proteomes" id="UP000245921">
    <property type="component" value="Unassembled WGS sequence"/>
</dbReference>
<evidence type="ECO:0000256" key="7">
    <source>
        <dbReference type="HAMAP-Rule" id="MF_00484"/>
    </source>
</evidence>
<dbReference type="Gene3D" id="3.40.50.2000">
    <property type="entry name" value="Glycogen Phosphorylase B"/>
    <property type="match status" value="2"/>
</dbReference>